<sequence length="170" mass="20067">MDNYTLPKNDENLPFVRLADIEQNPQLIRDEYYTDEIDWANRYSTNWSIFAPVQFETDESGIIKDEMWLDKSGTYSPSVSTEIYNLTFQAFAKPLLSDLMEWHTYGDERESFIERKHPGFDHLITREDEEWKQLVASKDKVVMYIRYYGYAELDVLVENAAQKILLLADS</sequence>
<name>K1KQ88_9BACL</name>
<keyword evidence="2" id="KW-1185">Reference proteome</keyword>
<reference evidence="1 2" key="1">
    <citation type="journal article" date="2012" name="J. Bacteriol.">
        <title>Draft Genome Sequence of Bacillus isronensis Strain B3W22, Isolated from the Upper Atmosphere.</title>
        <authorList>
            <person name="Shivaji S."/>
            <person name="Ara S."/>
            <person name="Singh S.K."/>
            <person name="Bandi S."/>
            <person name="Singh A."/>
            <person name="Pinnaka A.K."/>
        </authorList>
    </citation>
    <scope>NUCLEOTIDE SEQUENCE [LARGE SCALE GENOMIC DNA]</scope>
    <source>
        <strain evidence="1 2">B3W22</strain>
    </source>
</reference>
<evidence type="ECO:0000313" key="2">
    <source>
        <dbReference type="Proteomes" id="UP000004738"/>
    </source>
</evidence>
<proteinExistence type="predicted"/>
<dbReference type="EMBL" id="AMCK01000002">
    <property type="protein sequence ID" value="EKB46300.1"/>
    <property type="molecule type" value="Genomic_DNA"/>
</dbReference>
<dbReference type="Proteomes" id="UP000004738">
    <property type="component" value="Unassembled WGS sequence"/>
</dbReference>
<organism evidence="1 2">
    <name type="scientific">Solibacillus isronensis B3W22</name>
    <dbReference type="NCBI Taxonomy" id="1224748"/>
    <lineage>
        <taxon>Bacteria</taxon>
        <taxon>Bacillati</taxon>
        <taxon>Bacillota</taxon>
        <taxon>Bacilli</taxon>
        <taxon>Bacillales</taxon>
        <taxon>Caryophanaceae</taxon>
        <taxon>Solibacillus</taxon>
    </lineage>
</organism>
<accession>K1KQ88</accession>
<protein>
    <submittedName>
        <fullName evidence="1">Uncharacterized protein</fullName>
    </submittedName>
</protein>
<gene>
    <name evidence="1" type="ORF">B857_00509</name>
</gene>
<comment type="caution">
    <text evidence="1">The sequence shown here is derived from an EMBL/GenBank/DDBJ whole genome shotgun (WGS) entry which is preliminary data.</text>
</comment>
<evidence type="ECO:0000313" key="1">
    <source>
        <dbReference type="EMBL" id="EKB46300.1"/>
    </source>
</evidence>
<dbReference type="PATRIC" id="fig|1224748.3.peg.518"/>
<dbReference type="AlphaFoldDB" id="K1KQ88"/>